<dbReference type="AlphaFoldDB" id="A0A2T0AYY7"/>
<proteinExistence type="predicted"/>
<dbReference type="Proteomes" id="UP000238415">
    <property type="component" value="Unassembled WGS sequence"/>
</dbReference>
<dbReference type="EMBL" id="PVXM01000001">
    <property type="protein sequence ID" value="PRR76214.1"/>
    <property type="molecule type" value="Genomic_DNA"/>
</dbReference>
<comment type="caution">
    <text evidence="1">The sequence shown here is derived from an EMBL/GenBank/DDBJ whole genome shotgun (WGS) entry which is preliminary data.</text>
</comment>
<name>A0A2T0AYY7_9FIRM</name>
<evidence type="ECO:0008006" key="3">
    <source>
        <dbReference type="Google" id="ProtNLM"/>
    </source>
</evidence>
<accession>A0A2T0AYY7</accession>
<dbReference type="OrthoDB" id="1708042at2"/>
<dbReference type="Pfam" id="PF03698">
    <property type="entry name" value="UPF0180"/>
    <property type="match status" value="1"/>
</dbReference>
<sequence>MSRRVAVEKNLSAIGDHLAMNGIEVERIDTADLTPARLRSYGAVVVSGQNTNFMGMEDIKGEIPVIEASGMTPDEITAAVKERLQLQG</sequence>
<evidence type="ECO:0000313" key="2">
    <source>
        <dbReference type="Proteomes" id="UP000238415"/>
    </source>
</evidence>
<gene>
    <name evidence="1" type="ORF">MOHU_00590</name>
</gene>
<evidence type="ECO:0000313" key="1">
    <source>
        <dbReference type="EMBL" id="PRR76214.1"/>
    </source>
</evidence>
<organism evidence="1 2">
    <name type="scientific">Neomoorella humiferrea</name>
    <dbReference type="NCBI Taxonomy" id="676965"/>
    <lineage>
        <taxon>Bacteria</taxon>
        <taxon>Bacillati</taxon>
        <taxon>Bacillota</taxon>
        <taxon>Clostridia</taxon>
        <taxon>Neomoorellales</taxon>
        <taxon>Neomoorellaceae</taxon>
        <taxon>Neomoorella</taxon>
    </lineage>
</organism>
<protein>
    <recommendedName>
        <fullName evidence="3">YkuS family protein</fullName>
    </recommendedName>
</protein>
<dbReference type="InterPro" id="IPR005370">
    <property type="entry name" value="UPF0180"/>
</dbReference>
<dbReference type="RefSeq" id="WP_106004109.1">
    <property type="nucleotide sequence ID" value="NZ_CP136419.1"/>
</dbReference>
<keyword evidence="2" id="KW-1185">Reference proteome</keyword>
<reference evidence="1 2" key="1">
    <citation type="submission" date="2018-03" db="EMBL/GenBank/DDBJ databases">
        <title>Genome sequence of Moorella humiferrea DSM 23265.</title>
        <authorList>
            <person name="Poehlein A."/>
            <person name="Daniel R."/>
        </authorList>
    </citation>
    <scope>NUCLEOTIDE SEQUENCE [LARGE SCALE GENOMIC DNA]</scope>
    <source>
        <strain evidence="1 2">DSM 23265</strain>
    </source>
</reference>